<dbReference type="AlphaFoldDB" id="A0A2L0HA32"/>
<evidence type="ECO:0000256" key="1">
    <source>
        <dbReference type="SAM" id="MobiDB-lite"/>
    </source>
</evidence>
<keyword evidence="2" id="KW-0812">Transmembrane</keyword>
<accession>A0A2L0HA32</accession>
<reference evidence="3 4" key="1">
    <citation type="submission" date="2017-10" db="EMBL/GenBank/DDBJ databases">
        <title>Analysis of the genome sequences of Rhizobium populations associated to common bean (phaseolus vulgaris).</title>
        <authorList>
            <person name="Bustos P."/>
            <person name="Santamaria R.I."/>
            <person name="Miranda-Sanchez F."/>
            <person name="Perez-Carrascal O."/>
            <person name="Juarez S."/>
            <person name="Lozano L."/>
            <person name="Martinez-Flores I."/>
            <person name="Vinuesa P."/>
            <person name="Martinez-Romero E."/>
            <person name="Cevallos M.A."/>
            <person name="Romero D."/>
            <person name="Davila G."/>
            <person name="Gonzalez V."/>
        </authorList>
    </citation>
    <scope>NUCLEOTIDE SEQUENCE [LARGE SCALE GENOMIC DNA]</scope>
    <source>
        <strain evidence="3 4">NXT3</strain>
        <plasmid evidence="4">Plasmid psfrenxt3a</plasmid>
    </source>
</reference>
<evidence type="ECO:0000313" key="3">
    <source>
        <dbReference type="EMBL" id="AUX78335.1"/>
    </source>
</evidence>
<evidence type="ECO:0008006" key="5">
    <source>
        <dbReference type="Google" id="ProtNLM"/>
    </source>
</evidence>
<keyword evidence="2" id="KW-1133">Transmembrane helix</keyword>
<dbReference type="Proteomes" id="UP000239340">
    <property type="component" value="Plasmid pSfreNXT3a"/>
</dbReference>
<dbReference type="EMBL" id="CP024308">
    <property type="protein sequence ID" value="AUX78335.1"/>
    <property type="molecule type" value="Genomic_DNA"/>
</dbReference>
<geneLocation type="plasmid" evidence="4">
    <name>psfrenxt3a</name>
</geneLocation>
<sequence length="474" mass="51659">MGRYRKLIRASAFGTAVLREIHWKTLLGGSIMKVDRRHAFRRITMGMVTVLALALFMGTQATSAQAPSPINANDVSILFPLPNSSDMSGFISLADLTDSNGQRLLSDQAFGKFISAAESDDSKIVDSLGGANQIAFPPEIKDVNTWFVAGIRLDLGAPGLAPDVMAKFGQIPQLRLILQPVTRTSGTAVRVHDRAAHIIFSFASGPSAQQETCPVRVVPRIDADMTAFRPLLDDFVSLRDDLTAGKLGSPVETGGPLNVHPGLSGPDQQHMRDRLEVILEKHLKASQVTALAVMGIPKASPEPWIFLAMRRNPASDTVQTVPSPAFDGQAKAQLLKFVGPEQVLPEPKSDNQSEITTCFRMPNTRVGVSTAELLRQESSKERNIEVTEIIADPARSHFFNTDCVSCHTETRLLLKKVPDTVIPGVDVSVLPRSRWNVRNFGWGFEGGTFKPTITRRTATETDEVVKAANQLLIP</sequence>
<keyword evidence="2" id="KW-0472">Membrane</keyword>
<proteinExistence type="predicted"/>
<gene>
    <name evidence="3" type="ORF">NXT3_PA00039</name>
</gene>
<feature type="region of interest" description="Disordered" evidence="1">
    <location>
        <begin position="247"/>
        <end position="267"/>
    </location>
</feature>
<organism evidence="3 4">
    <name type="scientific">Rhizobium fredii</name>
    <name type="common">Sinorhizobium fredii</name>
    <dbReference type="NCBI Taxonomy" id="380"/>
    <lineage>
        <taxon>Bacteria</taxon>
        <taxon>Pseudomonadati</taxon>
        <taxon>Pseudomonadota</taxon>
        <taxon>Alphaproteobacteria</taxon>
        <taxon>Hyphomicrobiales</taxon>
        <taxon>Rhizobiaceae</taxon>
        <taxon>Sinorhizobium/Ensifer group</taxon>
        <taxon>Sinorhizobium</taxon>
    </lineage>
</organism>
<name>A0A2L0HA32_RHIFR</name>
<evidence type="ECO:0000313" key="4">
    <source>
        <dbReference type="Proteomes" id="UP000239340"/>
    </source>
</evidence>
<keyword evidence="3" id="KW-0614">Plasmid</keyword>
<protein>
    <recommendedName>
        <fullName evidence="5">Cytochrome c domain-containing protein</fullName>
    </recommendedName>
</protein>
<feature type="transmembrane region" description="Helical" evidence="2">
    <location>
        <begin position="39"/>
        <end position="58"/>
    </location>
</feature>
<evidence type="ECO:0000256" key="2">
    <source>
        <dbReference type="SAM" id="Phobius"/>
    </source>
</evidence>